<protein>
    <submittedName>
        <fullName evidence="4">Alpha-L-fucosidase 2</fullName>
    </submittedName>
</protein>
<dbReference type="Pfam" id="PF21307">
    <property type="entry name" value="Glyco_hydro_95_C"/>
    <property type="match status" value="1"/>
</dbReference>
<dbReference type="STRING" id="1195760.SAMN05444281_0837"/>
<dbReference type="GO" id="GO:0005975">
    <property type="term" value="P:carbohydrate metabolic process"/>
    <property type="evidence" value="ECO:0007669"/>
    <property type="project" value="InterPro"/>
</dbReference>
<dbReference type="InterPro" id="IPR008928">
    <property type="entry name" value="6-hairpin_glycosidase_sf"/>
</dbReference>
<dbReference type="SUPFAM" id="SSF48208">
    <property type="entry name" value="Six-hairpin glycosidases"/>
    <property type="match status" value="1"/>
</dbReference>
<dbReference type="InterPro" id="IPR049053">
    <property type="entry name" value="AFCA-like_C"/>
</dbReference>
<gene>
    <name evidence="4" type="ORF">SAMN05444281_0837</name>
</gene>
<dbReference type="EMBL" id="FQXQ01000002">
    <property type="protein sequence ID" value="SHH53979.1"/>
    <property type="molecule type" value="Genomic_DNA"/>
</dbReference>
<dbReference type="InterPro" id="IPR012341">
    <property type="entry name" value="6hp_glycosidase-like_sf"/>
</dbReference>
<evidence type="ECO:0000259" key="1">
    <source>
        <dbReference type="Pfam" id="PF14498"/>
    </source>
</evidence>
<dbReference type="Gene3D" id="2.70.98.50">
    <property type="entry name" value="putative glycoside hydrolase family protein from bacillus halodurans"/>
    <property type="match status" value="1"/>
</dbReference>
<evidence type="ECO:0000313" key="4">
    <source>
        <dbReference type="EMBL" id="SHH53979.1"/>
    </source>
</evidence>
<proteinExistence type="predicted"/>
<reference evidence="5" key="1">
    <citation type="submission" date="2016-11" db="EMBL/GenBank/DDBJ databases">
        <authorList>
            <person name="Varghese N."/>
            <person name="Submissions S."/>
        </authorList>
    </citation>
    <scope>NUCLEOTIDE SEQUENCE [LARGE SCALE GENOMIC DNA]</scope>
    <source>
        <strain evidence="5">DSM 100572</strain>
    </source>
</reference>
<accession>A0A1M5TTE3</accession>
<name>A0A1M5TTE3_9FLAO</name>
<evidence type="ECO:0000259" key="2">
    <source>
        <dbReference type="Pfam" id="PF21307"/>
    </source>
</evidence>
<feature type="domain" description="Glycosyl hydrolase family 95 N-terminal" evidence="1">
    <location>
        <begin position="27"/>
        <end position="265"/>
    </location>
</feature>
<dbReference type="PANTHER" id="PTHR31084:SF0">
    <property type="entry name" value="ALPHA-L-FUCOSIDASE 2"/>
    <property type="match status" value="1"/>
</dbReference>
<dbReference type="Pfam" id="PF22124">
    <property type="entry name" value="Glyco_hydro_95_cat"/>
    <property type="match status" value="1"/>
</dbReference>
<feature type="domain" description="Glycosyl hydrolase family 95 catalytic" evidence="3">
    <location>
        <begin position="289"/>
        <end position="693"/>
    </location>
</feature>
<dbReference type="PIRSF" id="PIRSF007663">
    <property type="entry name" value="UCP007663"/>
    <property type="match status" value="1"/>
</dbReference>
<dbReference type="FunFam" id="1.50.10.10:FF:000028">
    <property type="entry name" value="Alpha-L-fucosidase 2"/>
    <property type="match status" value="1"/>
</dbReference>
<dbReference type="Pfam" id="PF14498">
    <property type="entry name" value="Glyco_hyd_65N_2"/>
    <property type="match status" value="1"/>
</dbReference>
<dbReference type="InterPro" id="IPR016518">
    <property type="entry name" value="Alpha-L-fucosidase"/>
</dbReference>
<dbReference type="InterPro" id="IPR054363">
    <property type="entry name" value="GH95_cat"/>
</dbReference>
<keyword evidence="5" id="KW-1185">Reference proteome</keyword>
<dbReference type="PANTHER" id="PTHR31084">
    <property type="entry name" value="ALPHA-L-FUCOSIDASE 2"/>
    <property type="match status" value="1"/>
</dbReference>
<evidence type="ECO:0000259" key="3">
    <source>
        <dbReference type="Pfam" id="PF22124"/>
    </source>
</evidence>
<organism evidence="4 5">
    <name type="scientific">Wenyingzhuangia marina</name>
    <dbReference type="NCBI Taxonomy" id="1195760"/>
    <lineage>
        <taxon>Bacteria</taxon>
        <taxon>Pseudomonadati</taxon>
        <taxon>Bacteroidota</taxon>
        <taxon>Flavobacteriia</taxon>
        <taxon>Flavobacteriales</taxon>
        <taxon>Flavobacteriaceae</taxon>
        <taxon>Wenyingzhuangia</taxon>
    </lineage>
</organism>
<dbReference type="Proteomes" id="UP000184109">
    <property type="component" value="Unassembled WGS sequence"/>
</dbReference>
<dbReference type="RefSeq" id="WP_073118633.1">
    <property type="nucleotide sequence ID" value="NZ_FQXQ01000002.1"/>
</dbReference>
<sequence length="820" mass="92384">MVKSLMNIVLFLSFANIFCQGSEDLKLWYKTSSGNIWENALPIGNGFQGAMVYGNVEKDIFQLNEGTVWSGSPNRNDNPNALEALPKVRELIFKGEYKAAENLANEKIITKKSHGQMFQSVGNLELTFTDHENYSNYYRELDIENAIAKTTYNVDGVTYTREAFTSFQDRVMIIKLSADKPNKLSFSASLTSKHVKQEIKVNGKNELSLWGTTSDHEGVEGKVKFNALARIKTDGGNITKSANTVNIKNANSVTIHVSIASNFNNYKDINGDENQRAKDYMNKAFDKNFEIMKAQHIAAYQKYFNRVKLDLGTTDASKLPTDERLKKFNDTEDPSFVTLYYQYGRYLLISSSQPGGQPANLQGIWNGSMKPAWDSKYTININTEMNYWPAEKTNLSEMHEPLLKMIMELSETGKETAKVMYDADGWLAHHNTDIWRITGPVDGSFWGIWNGGGAWLSQHLWEHYLYTGDKMYLKSVYPAIKGAAEFYVDFLVEHPKYKWLVIAPGNSPENAPEEHQRASITAGSTMDNQLVFDVFSTTINAAKALGEDKELIEKLEGLKKRLPPMQIGKHNQLQEWLDDVDSPTDNHRHISHLYGLYPSNQISPYNNPKLFAAAKNTLLQRGDVSTGWSMGWKVNWWAKMQDGNHAYQLIKNQLMPLGSVRGGGGTYNNLFDAHPPFQIDGNFGCTSGITEMLMQSSDGAVHLIPALPDNFKNGMISGLKTRGGFTIDNMIWENGKLTSVKITSTLGGNLRLRTPNEIKSKSGKKLKKASGENKNDFFVVSEIKEPIISKDSDIQPIQLKRTFLYDIPTQKGRSYTFKMK</sequence>
<dbReference type="AlphaFoldDB" id="A0A1M5TTE3"/>
<evidence type="ECO:0000313" key="5">
    <source>
        <dbReference type="Proteomes" id="UP000184109"/>
    </source>
</evidence>
<dbReference type="Gene3D" id="1.50.10.10">
    <property type="match status" value="1"/>
</dbReference>
<dbReference type="GO" id="GO:0004560">
    <property type="term" value="F:alpha-L-fucosidase activity"/>
    <property type="evidence" value="ECO:0007669"/>
    <property type="project" value="InterPro"/>
</dbReference>
<feature type="domain" description="Alpha fucosidase A-like C-terminal" evidence="2">
    <location>
        <begin position="695"/>
        <end position="772"/>
    </location>
</feature>
<dbReference type="InterPro" id="IPR027414">
    <property type="entry name" value="GH95_N_dom"/>
</dbReference>